<reference evidence="2" key="1">
    <citation type="submission" date="2021-01" db="EMBL/GenBank/DDBJ databases">
        <title>Modified the classification status of verrucomicrobia.</title>
        <authorList>
            <person name="Feng X."/>
        </authorList>
    </citation>
    <scope>NUCLEOTIDE SEQUENCE</scope>
    <source>
        <strain evidence="2">KCTC 22041</strain>
    </source>
</reference>
<comment type="caution">
    <text evidence="2">The sequence shown here is derived from an EMBL/GenBank/DDBJ whole genome shotgun (WGS) entry which is preliminary data.</text>
</comment>
<gene>
    <name evidence="2" type="ORF">JIN85_06255</name>
</gene>
<accession>A0A934S9W0</accession>
<evidence type="ECO:0000256" key="1">
    <source>
        <dbReference type="SAM" id="Phobius"/>
    </source>
</evidence>
<feature type="transmembrane region" description="Helical" evidence="1">
    <location>
        <begin position="6"/>
        <end position="29"/>
    </location>
</feature>
<dbReference type="EMBL" id="JAENIJ010000007">
    <property type="protein sequence ID" value="MBK1882009.1"/>
    <property type="molecule type" value="Genomic_DNA"/>
</dbReference>
<keyword evidence="1" id="KW-0812">Transmembrane</keyword>
<keyword evidence="3" id="KW-1185">Reference proteome</keyword>
<sequence length="49" mass="5698">MSDPFVLFWMLLAAASILWYAFLVFYVGIKAGKEILIMRKTLTKEKITE</sequence>
<dbReference type="Proteomes" id="UP000603141">
    <property type="component" value="Unassembled WGS sequence"/>
</dbReference>
<keyword evidence="1" id="KW-0472">Membrane</keyword>
<dbReference type="RefSeq" id="WP_200268726.1">
    <property type="nucleotide sequence ID" value="NZ_JAENIJ010000007.1"/>
</dbReference>
<proteinExistence type="predicted"/>
<protein>
    <submittedName>
        <fullName evidence="2">Uncharacterized protein</fullName>
    </submittedName>
</protein>
<keyword evidence="1" id="KW-1133">Transmembrane helix</keyword>
<organism evidence="2 3">
    <name type="scientific">Luteolibacter pohnpeiensis</name>
    <dbReference type="NCBI Taxonomy" id="454153"/>
    <lineage>
        <taxon>Bacteria</taxon>
        <taxon>Pseudomonadati</taxon>
        <taxon>Verrucomicrobiota</taxon>
        <taxon>Verrucomicrobiia</taxon>
        <taxon>Verrucomicrobiales</taxon>
        <taxon>Verrucomicrobiaceae</taxon>
        <taxon>Luteolibacter</taxon>
    </lineage>
</organism>
<evidence type="ECO:0000313" key="3">
    <source>
        <dbReference type="Proteomes" id="UP000603141"/>
    </source>
</evidence>
<dbReference type="AlphaFoldDB" id="A0A934S9W0"/>
<evidence type="ECO:0000313" key="2">
    <source>
        <dbReference type="EMBL" id="MBK1882009.1"/>
    </source>
</evidence>
<name>A0A934S9W0_9BACT</name>